<dbReference type="InterPro" id="IPR036844">
    <property type="entry name" value="Hint_dom_sf"/>
</dbReference>
<dbReference type="SUPFAM" id="SSF51294">
    <property type="entry name" value="Hedgehog/intein (Hint) domain"/>
    <property type="match status" value="1"/>
</dbReference>
<dbReference type="HOGENOM" id="CLU_547234_0_0_5"/>
<dbReference type="Pfam" id="PF13403">
    <property type="entry name" value="Hint_2"/>
    <property type="match status" value="1"/>
</dbReference>
<reference evidence="3 4" key="1">
    <citation type="journal article" date="2010" name="J. Bacteriol.">
        <title>Genome sequence of a cellulose-producing bacterium, Gluconacetobacter hansenii ATCC 23769.</title>
        <authorList>
            <person name="Iyer P.R."/>
            <person name="Geib S.M."/>
            <person name="Catchmark J."/>
            <person name="Kao T.H."/>
            <person name="Tien M."/>
        </authorList>
    </citation>
    <scope>NUCLEOTIDE SEQUENCE [LARGE SCALE GENOMIC DNA]</scope>
    <source>
        <strain evidence="3 4">ATCC 23769</strain>
    </source>
</reference>
<organism evidence="3 4">
    <name type="scientific">Novacetimonas hansenii ATCC 23769</name>
    <dbReference type="NCBI Taxonomy" id="714995"/>
    <lineage>
        <taxon>Bacteria</taxon>
        <taxon>Pseudomonadati</taxon>
        <taxon>Pseudomonadota</taxon>
        <taxon>Alphaproteobacteria</taxon>
        <taxon>Acetobacterales</taxon>
        <taxon>Acetobacteraceae</taxon>
        <taxon>Novacetimonas</taxon>
    </lineage>
</organism>
<dbReference type="Proteomes" id="UP000006468">
    <property type="component" value="Chromosome"/>
</dbReference>
<dbReference type="InterPro" id="IPR028992">
    <property type="entry name" value="Hedgehog/Intein_dom"/>
</dbReference>
<dbReference type="AlphaFoldDB" id="D5QJ38"/>
<protein>
    <recommendedName>
        <fullName evidence="2">Hedgehog/Intein (Hint) domain-containing protein</fullName>
    </recommendedName>
</protein>
<evidence type="ECO:0000259" key="2">
    <source>
        <dbReference type="Pfam" id="PF13403"/>
    </source>
</evidence>
<evidence type="ECO:0000313" key="3">
    <source>
        <dbReference type="EMBL" id="EFG82860.1"/>
    </source>
</evidence>
<sequence>MIFMSSHIHGLFCAAGGLHPARRSGRCHIAVRGVMAMLRSGRHACRHFRHRDGMQACGEFMTLFVPAMGQSVQMATGGMPCRDRDRPEGGPDGVSRGIPGGIPGGIPSGMDVPSPSPATWPRGAARMASRACGFIPGTLLRTPSGDVPVESLGPGDCVLAASGQVRRICWIGLIAAHRPPAGREGAYLVHIAAHACARGRPARDLIVLPDMAVGYCMHDEVLVPARELTNGATIATVPGGVMECWGIVLDHADVVLANGLPVGVGMTQAPTEGLPPVLTTRGPLVAARRAGLVGRAQDMGWRVTTCMDVHAMIDGRRHRVAVRDGVARFTFAPTARHVRMVSRTFVPADWATCDDRRALGLAVQRITLGDGARMTAVDLSDPRIAAGFHVPPLPDVHGEGAGGEGVSWRWTKGVLSLPCDLWRDIPMQDTATTTGEKRRATRGHDIVVCVEYDPAASQCWVLPAPPLRIFRPETAAARHVRGGGGVRHCVSGAAASAS</sequence>
<name>D5QJ38_NOVHA</name>
<feature type="compositionally biased region" description="Gly residues" evidence="1">
    <location>
        <begin position="98"/>
        <end position="107"/>
    </location>
</feature>
<comment type="caution">
    <text evidence="3">The sequence shown here is derived from an EMBL/GenBank/DDBJ whole genome shotgun (WGS) entry which is preliminary data.</text>
</comment>
<feature type="domain" description="Hedgehog/Intein (Hint)" evidence="2">
    <location>
        <begin position="133"/>
        <end position="261"/>
    </location>
</feature>
<accession>D5QJ38</accession>
<gene>
    <name evidence="3" type="ORF">GXY_15857</name>
</gene>
<feature type="region of interest" description="Disordered" evidence="1">
    <location>
        <begin position="75"/>
        <end position="122"/>
    </location>
</feature>
<evidence type="ECO:0000313" key="4">
    <source>
        <dbReference type="Proteomes" id="UP000006468"/>
    </source>
</evidence>
<proteinExistence type="predicted"/>
<dbReference type="EMBL" id="ADTV01000067">
    <property type="protein sequence ID" value="EFG82860.1"/>
    <property type="molecule type" value="Genomic_DNA"/>
</dbReference>
<evidence type="ECO:0000256" key="1">
    <source>
        <dbReference type="SAM" id="MobiDB-lite"/>
    </source>
</evidence>